<evidence type="ECO:0000313" key="11">
    <source>
        <dbReference type="RefSeq" id="XP_025831069.1"/>
    </source>
</evidence>
<dbReference type="AlphaFoldDB" id="A0A7F5R0C2"/>
<evidence type="ECO:0000313" key="12">
    <source>
        <dbReference type="RefSeq" id="XP_025831070.1"/>
    </source>
</evidence>
<evidence type="ECO:0000256" key="5">
    <source>
        <dbReference type="ARBA" id="ARBA00012917"/>
    </source>
</evidence>
<dbReference type="EC" id="3.4.19.1" evidence="5"/>
<dbReference type="GO" id="GO:0004252">
    <property type="term" value="F:serine-type endopeptidase activity"/>
    <property type="evidence" value="ECO:0007669"/>
    <property type="project" value="TreeGrafter"/>
</dbReference>
<evidence type="ECO:0000256" key="2">
    <source>
        <dbReference type="ARBA" id="ARBA00004496"/>
    </source>
</evidence>
<proteinExistence type="inferred from homology"/>
<evidence type="ECO:0000259" key="8">
    <source>
        <dbReference type="Pfam" id="PF00326"/>
    </source>
</evidence>
<dbReference type="OrthoDB" id="416344at2759"/>
<evidence type="ECO:0000259" key="9">
    <source>
        <dbReference type="Pfam" id="PF19283"/>
    </source>
</evidence>
<dbReference type="SUPFAM" id="SSF53474">
    <property type="entry name" value="alpha/beta-Hydrolases"/>
    <property type="match status" value="1"/>
</dbReference>
<dbReference type="Pfam" id="PF00326">
    <property type="entry name" value="Peptidase_S9"/>
    <property type="match status" value="1"/>
</dbReference>
<dbReference type="InterPro" id="IPR001375">
    <property type="entry name" value="Peptidase_S9_cat"/>
</dbReference>
<keyword evidence="6" id="KW-0963">Cytoplasm</keyword>
<dbReference type="Gene3D" id="3.40.50.1820">
    <property type="entry name" value="alpha/beta hydrolase"/>
    <property type="match status" value="1"/>
</dbReference>
<keyword evidence="10" id="KW-1185">Reference proteome</keyword>
<dbReference type="InterPro" id="IPR045550">
    <property type="entry name" value="AARE_N"/>
</dbReference>
<evidence type="ECO:0000256" key="1">
    <source>
        <dbReference type="ARBA" id="ARBA00000721"/>
    </source>
</evidence>
<dbReference type="Pfam" id="PF19283">
    <property type="entry name" value="APEH_N"/>
    <property type="match status" value="1"/>
</dbReference>
<gene>
    <name evidence="11 12" type="primary">LOC108740363</name>
</gene>
<dbReference type="KEGG" id="apln:108740363"/>
<name>A0A7F5R0C2_AGRPL</name>
<dbReference type="GO" id="GO:0008242">
    <property type="term" value="F:omega peptidase activity"/>
    <property type="evidence" value="ECO:0007669"/>
    <property type="project" value="UniProtKB-EC"/>
</dbReference>
<dbReference type="SUPFAM" id="SSF82171">
    <property type="entry name" value="DPP6 N-terminal domain-like"/>
    <property type="match status" value="1"/>
</dbReference>
<evidence type="ECO:0000256" key="4">
    <source>
        <dbReference type="ARBA" id="ARBA00011881"/>
    </source>
</evidence>
<evidence type="ECO:0000313" key="10">
    <source>
        <dbReference type="Proteomes" id="UP000192223"/>
    </source>
</evidence>
<keyword evidence="7" id="KW-0378">Hydrolase</keyword>
<accession>A0A7F5R0C2</accession>
<comment type="subcellular location">
    <subcellularLocation>
        <location evidence="2">Cytoplasm</location>
    </subcellularLocation>
</comment>
<feature type="domain" description="Peptidase S9 prolyl oligopeptidase catalytic" evidence="8">
    <location>
        <begin position="500"/>
        <end position="705"/>
    </location>
</feature>
<dbReference type="GO" id="GO:0006508">
    <property type="term" value="P:proteolysis"/>
    <property type="evidence" value="ECO:0007669"/>
    <property type="project" value="InterPro"/>
</dbReference>
<comment type="similarity">
    <text evidence="3">Belongs to the peptidase S9C family.</text>
</comment>
<sequence>MVLEVDKIVKIYKSLAQIPALVGARFDLKGLVINSWWSQRNLDTGKTNKFLITHLVTQRIKSIGKTNGIDVSQELLSRTSPSENYRAVIREIEGKDSRKQLLEIWSHQNLHHAVDLSALELHGDVYADGELGSLEWAPDESKIVYIAEKKYPKTESFYKRKLPKKENNDESSSTPIKGEEYVFRQDWGEQLIGKKQSVIVMFDLHTEDIKILEGIPETVCPGQVTFTPDGNSIVGIALLTEPRKLGLLWCTNRPSFIFQLDFNGNYVTLSEEDKSVKSPRFTPDDKTLVWLQRNAGGPHHSTMALVSKQFPFNASEKPKVIVDVVKTEITINNNDTFYGLYNVSFPHRCWASERRLLLSTDQRNTTKSYTIDIDSGSITELKYEEGSLIILDVYDNLVLCNHRNFLCSDKLLAAQIPHKNDEKTIIFNMISKPIHLSQDQFKFTYLDLEQEGYDNVKSFTAMYIGPKTGDEKSVPLIVWPHGGPHSAFGNNMFLGLSIYLTLGYAVLLVNYRGSIGSGEDSVNFLLGKIGTADISDCVLAVKTALSQFHWLNPNQLVLVGGSHGGFIVLHLSGQYPDMFKVVVARNPVVDVAALSTTSDIPDWAFVETGFEYTQKGPLNEDELLAMRKLSPIIHAHKVKAPTLLQIGTKDLRVPPAQAIEYYHRLKANGVPVRMNLYEDNHSLSQVPHEIDNVINGIIWIDKYLNPT</sequence>
<organism evidence="10 12">
    <name type="scientific">Agrilus planipennis</name>
    <name type="common">Emerald ash borer</name>
    <name type="synonym">Agrilus marcopoli</name>
    <dbReference type="NCBI Taxonomy" id="224129"/>
    <lineage>
        <taxon>Eukaryota</taxon>
        <taxon>Metazoa</taxon>
        <taxon>Ecdysozoa</taxon>
        <taxon>Arthropoda</taxon>
        <taxon>Hexapoda</taxon>
        <taxon>Insecta</taxon>
        <taxon>Pterygota</taxon>
        <taxon>Neoptera</taxon>
        <taxon>Endopterygota</taxon>
        <taxon>Coleoptera</taxon>
        <taxon>Polyphaga</taxon>
        <taxon>Elateriformia</taxon>
        <taxon>Buprestoidea</taxon>
        <taxon>Buprestidae</taxon>
        <taxon>Agrilinae</taxon>
        <taxon>Agrilus</taxon>
    </lineage>
</organism>
<comment type="subunit">
    <text evidence="4">Homotetramer.</text>
</comment>
<evidence type="ECO:0000256" key="3">
    <source>
        <dbReference type="ARBA" id="ARBA00010040"/>
    </source>
</evidence>
<protein>
    <recommendedName>
        <fullName evidence="5">acylaminoacyl-peptidase</fullName>
        <ecNumber evidence="5">3.4.19.1</ecNumber>
    </recommendedName>
</protein>
<reference evidence="11 12" key="1">
    <citation type="submission" date="2025-04" db="UniProtKB">
        <authorList>
            <consortium name="RefSeq"/>
        </authorList>
    </citation>
    <scope>IDENTIFICATION</scope>
    <source>
        <tissue evidence="11 12">Entire body</tissue>
    </source>
</reference>
<comment type="catalytic activity">
    <reaction evidence="1">
        <text>Cleavage of an N-acetyl or N-formyl amino acid from the N-terminus of a polypeptide.</text>
        <dbReference type="EC" id="3.4.19.1"/>
    </reaction>
</comment>
<feature type="domain" description="Acylamino-acid-releasing enzyme N-terminal" evidence="9">
    <location>
        <begin position="37"/>
        <end position="438"/>
    </location>
</feature>
<dbReference type="GeneID" id="108740363"/>
<evidence type="ECO:0000256" key="7">
    <source>
        <dbReference type="ARBA" id="ARBA00022801"/>
    </source>
</evidence>
<dbReference type="PANTHER" id="PTHR42776:SF4">
    <property type="entry name" value="ACYLAMINO-ACID-RELEASING ENZYME"/>
    <property type="match status" value="1"/>
</dbReference>
<dbReference type="RefSeq" id="XP_025831069.1">
    <property type="nucleotide sequence ID" value="XM_025975284.1"/>
</dbReference>
<dbReference type="GO" id="GO:0005737">
    <property type="term" value="C:cytoplasm"/>
    <property type="evidence" value="ECO:0007669"/>
    <property type="project" value="UniProtKB-SubCell"/>
</dbReference>
<dbReference type="RefSeq" id="XP_025831070.1">
    <property type="nucleotide sequence ID" value="XM_025975285.1"/>
</dbReference>
<dbReference type="PANTHER" id="PTHR42776">
    <property type="entry name" value="SERINE PEPTIDASE S9 FAMILY MEMBER"/>
    <property type="match status" value="1"/>
</dbReference>
<dbReference type="InterPro" id="IPR029058">
    <property type="entry name" value="AB_hydrolase_fold"/>
</dbReference>
<dbReference type="Proteomes" id="UP000192223">
    <property type="component" value="Unplaced"/>
</dbReference>
<evidence type="ECO:0000256" key="6">
    <source>
        <dbReference type="ARBA" id="ARBA00022490"/>
    </source>
</evidence>